<accession>A0AAW5HSX1</accession>
<dbReference type="Gene3D" id="3.90.1300.10">
    <property type="entry name" value="Amidase signature (AS) domain"/>
    <property type="match status" value="1"/>
</dbReference>
<gene>
    <name evidence="5" type="ORF">JMN37_00615</name>
</gene>
<evidence type="ECO:0000256" key="3">
    <source>
        <dbReference type="ARBA" id="ARBA00012922"/>
    </source>
</evidence>
<evidence type="ECO:0000259" key="4">
    <source>
        <dbReference type="Pfam" id="PF01425"/>
    </source>
</evidence>
<dbReference type="GO" id="GO:0004040">
    <property type="term" value="F:amidase activity"/>
    <property type="evidence" value="ECO:0007669"/>
    <property type="project" value="UniProtKB-EC"/>
</dbReference>
<evidence type="ECO:0000313" key="6">
    <source>
        <dbReference type="Proteomes" id="UP001205920"/>
    </source>
</evidence>
<proteinExistence type="inferred from homology"/>
<evidence type="ECO:0000256" key="2">
    <source>
        <dbReference type="ARBA" id="ARBA00009199"/>
    </source>
</evidence>
<comment type="catalytic activity">
    <reaction evidence="1">
        <text>a monocarboxylic acid amide + H2O = a monocarboxylate + NH4(+)</text>
        <dbReference type="Rhea" id="RHEA:12020"/>
        <dbReference type="ChEBI" id="CHEBI:15377"/>
        <dbReference type="ChEBI" id="CHEBI:28938"/>
        <dbReference type="ChEBI" id="CHEBI:35757"/>
        <dbReference type="ChEBI" id="CHEBI:83628"/>
        <dbReference type="EC" id="3.5.1.4"/>
    </reaction>
</comment>
<protein>
    <recommendedName>
        <fullName evidence="3">amidase</fullName>
        <ecNumber evidence="3">3.5.1.4</ecNumber>
    </recommendedName>
</protein>
<dbReference type="InterPro" id="IPR000120">
    <property type="entry name" value="Amidase"/>
</dbReference>
<keyword evidence="6" id="KW-1185">Reference proteome</keyword>
<dbReference type="SUPFAM" id="SSF75304">
    <property type="entry name" value="Amidase signature (AS) enzymes"/>
    <property type="match status" value="1"/>
</dbReference>
<organism evidence="5 6">
    <name type="scientific">Corynebacterium lipophilum</name>
    <dbReference type="NCBI Taxonomy" id="2804918"/>
    <lineage>
        <taxon>Bacteria</taxon>
        <taxon>Bacillati</taxon>
        <taxon>Actinomycetota</taxon>
        <taxon>Actinomycetes</taxon>
        <taxon>Mycobacteriales</taxon>
        <taxon>Corynebacteriaceae</taxon>
        <taxon>Corynebacterium</taxon>
    </lineage>
</organism>
<sequence>MVYTHPTPLRTAEGRLSSWQIPIKDGTDVAGMPTTHGNPSRSVIAEEHSPIVAALLESGAAIPGKSLTAELGATCYAEEVHSPLLESPMFPGCTPGGSSAGAGVLVGSGLYRAAHGTDAGGSLRVPAAACGAVGYKPGTRGAVANGFITRSVADQFELYGHHPTAVRKLRIGVLIDGLFANTTVSTSRGDALEAAARELGKHHDVVSLRPYADAQSTFEHFRHRITSSFRNVEPLDNHYLAWMHAQGCAVTPEELFSANDHFAHLLRHVQHEWDVDIVLTPTIAFDPPPIGYFSSLAPDESFYQQTVWTPWCTLFNVMGSPAVAVGALHLGSVTVGGRALLSVARTVEHFGLPD</sequence>
<dbReference type="Proteomes" id="UP001205920">
    <property type="component" value="Unassembled WGS sequence"/>
</dbReference>
<dbReference type="PANTHER" id="PTHR11895:SF7">
    <property type="entry name" value="GLUTAMYL-TRNA(GLN) AMIDOTRANSFERASE SUBUNIT A, MITOCHONDRIAL"/>
    <property type="match status" value="1"/>
</dbReference>
<dbReference type="Pfam" id="PF01425">
    <property type="entry name" value="Amidase"/>
    <property type="match status" value="1"/>
</dbReference>
<dbReference type="InterPro" id="IPR036928">
    <property type="entry name" value="AS_sf"/>
</dbReference>
<dbReference type="AlphaFoldDB" id="A0AAW5HSX1"/>
<reference evidence="5 6" key="1">
    <citation type="submission" date="2021-01" db="EMBL/GenBank/DDBJ databases">
        <title>Identification and Characterization of Corynebacterium sp.</title>
        <authorList>
            <person name="Luo Q."/>
            <person name="Qu P."/>
            <person name="Chen Q."/>
        </authorList>
    </citation>
    <scope>NUCLEOTIDE SEQUENCE [LARGE SCALE GENOMIC DNA]</scope>
    <source>
        <strain evidence="5 6">MC-18</strain>
    </source>
</reference>
<dbReference type="EMBL" id="JAEUWV010000001">
    <property type="protein sequence ID" value="MCO6393493.1"/>
    <property type="molecule type" value="Genomic_DNA"/>
</dbReference>
<dbReference type="EC" id="3.5.1.4" evidence="3"/>
<evidence type="ECO:0000313" key="5">
    <source>
        <dbReference type="EMBL" id="MCO6393493.1"/>
    </source>
</evidence>
<feature type="domain" description="Amidase" evidence="4">
    <location>
        <begin position="20"/>
        <end position="143"/>
    </location>
</feature>
<name>A0AAW5HSX1_9CORY</name>
<dbReference type="PANTHER" id="PTHR11895">
    <property type="entry name" value="TRANSAMIDASE"/>
    <property type="match status" value="1"/>
</dbReference>
<comment type="caution">
    <text evidence="5">The sequence shown here is derived from an EMBL/GenBank/DDBJ whole genome shotgun (WGS) entry which is preliminary data.</text>
</comment>
<evidence type="ECO:0000256" key="1">
    <source>
        <dbReference type="ARBA" id="ARBA00001311"/>
    </source>
</evidence>
<dbReference type="InterPro" id="IPR023631">
    <property type="entry name" value="Amidase_dom"/>
</dbReference>
<comment type="similarity">
    <text evidence="2">Belongs to the amidase family.</text>
</comment>